<dbReference type="Proteomes" id="UP000030512">
    <property type="component" value="Chromosome"/>
</dbReference>
<keyword evidence="2" id="KW-1185">Reference proteome</keyword>
<evidence type="ECO:0000313" key="2">
    <source>
        <dbReference type="Proteomes" id="UP000030512"/>
    </source>
</evidence>
<evidence type="ECO:0000313" key="1">
    <source>
        <dbReference type="EMBL" id="AMK76540.1"/>
    </source>
</evidence>
<dbReference type="EMBL" id="CP014476">
    <property type="protein sequence ID" value="AMK76540.1"/>
    <property type="molecule type" value="Genomic_DNA"/>
</dbReference>
<accession>A0A126T392</accession>
<sequence length="118" mass="13036">MDYAETITAERVRRAMTGYGEGTKVIAGLGGSFDYYTTGERLLQDDGMLNPTVGLSAIRDYVAWTEGIPIGQCAPLVPITTEGNASSPFWLGEAHGMELFFVWDDMQSHATRLPMVWR</sequence>
<dbReference type="RefSeq" id="WP_036277449.1">
    <property type="nucleotide sequence ID" value="NZ_CP014476.1"/>
</dbReference>
<protein>
    <submittedName>
        <fullName evidence="1">Uncharacterized protein</fullName>
    </submittedName>
</protein>
<proteinExistence type="predicted"/>
<gene>
    <name evidence="1" type="ORF">JT25_008555</name>
</gene>
<dbReference type="KEGG" id="mdn:JT25_008555"/>
<dbReference type="AlphaFoldDB" id="A0A126T392"/>
<organism evidence="1 2">
    <name type="scientific">Methylomonas denitrificans</name>
    <dbReference type="NCBI Taxonomy" id="1538553"/>
    <lineage>
        <taxon>Bacteria</taxon>
        <taxon>Pseudomonadati</taxon>
        <taxon>Pseudomonadota</taxon>
        <taxon>Gammaproteobacteria</taxon>
        <taxon>Methylococcales</taxon>
        <taxon>Methylococcaceae</taxon>
        <taxon>Methylomonas</taxon>
    </lineage>
</organism>
<dbReference type="OrthoDB" id="9816043at2"/>
<name>A0A126T392_9GAMM</name>
<reference evidence="1 2" key="1">
    <citation type="journal article" date="2015" name="Environ. Microbiol.">
        <title>Methane oxidation coupled to nitrate reduction under hypoxia by the Gammaproteobacterium Methylomonas denitrificans, sp. nov. type strain FJG1.</title>
        <authorList>
            <person name="Kits K.D."/>
            <person name="Klotz M.G."/>
            <person name="Stein L.Y."/>
        </authorList>
    </citation>
    <scope>NUCLEOTIDE SEQUENCE [LARGE SCALE GENOMIC DNA]</scope>
    <source>
        <strain evidence="1 2">FJG1</strain>
    </source>
</reference>